<organism evidence="5 6">
    <name type="scientific">Fusobacterium necrophorum subsp. funduliforme B35</name>
    <dbReference type="NCBI Taxonomy" id="1226633"/>
    <lineage>
        <taxon>Bacteria</taxon>
        <taxon>Fusobacteriati</taxon>
        <taxon>Fusobacteriota</taxon>
        <taxon>Fusobacteriia</taxon>
        <taxon>Fusobacteriales</taxon>
        <taxon>Fusobacteriaceae</taxon>
        <taxon>Fusobacterium</taxon>
    </lineage>
</organism>
<protein>
    <submittedName>
        <fullName evidence="5">Chromosome segregation protein ScpB</fullName>
    </submittedName>
</protein>
<keyword evidence="3" id="KW-0159">Chromosome partition</keyword>
<keyword evidence="2" id="KW-0132">Cell division</keyword>
<evidence type="ECO:0000313" key="5">
    <source>
        <dbReference type="EMBL" id="KID48549.1"/>
    </source>
</evidence>
<evidence type="ECO:0000313" key="6">
    <source>
        <dbReference type="Proteomes" id="UP000031184"/>
    </source>
</evidence>
<evidence type="ECO:0000256" key="4">
    <source>
        <dbReference type="ARBA" id="ARBA00023306"/>
    </source>
</evidence>
<dbReference type="InterPro" id="IPR036390">
    <property type="entry name" value="WH_DNA-bd_sf"/>
</dbReference>
<keyword evidence="4" id="KW-0131">Cell cycle</keyword>
<dbReference type="Gene3D" id="1.10.10.10">
    <property type="entry name" value="Winged helix-like DNA-binding domain superfamily/Winged helix DNA-binding domain"/>
    <property type="match status" value="2"/>
</dbReference>
<gene>
    <name evidence="5" type="ORF">C095_09750</name>
</gene>
<dbReference type="GO" id="GO:0051301">
    <property type="term" value="P:cell division"/>
    <property type="evidence" value="ECO:0007669"/>
    <property type="project" value="UniProtKB-KW"/>
</dbReference>
<dbReference type="EMBL" id="AUZI01000023">
    <property type="protein sequence ID" value="KID48549.1"/>
    <property type="molecule type" value="Genomic_DNA"/>
</dbReference>
<reference evidence="5 6" key="1">
    <citation type="submission" date="2013-08" db="EMBL/GenBank/DDBJ databases">
        <title>An opportunistic ruminal bacterium that causes liver abscesses in cattle.</title>
        <authorList>
            <person name="Benahmed F.H."/>
            <person name="Rasmussen M."/>
            <person name="Harbottle H."/>
            <person name="Soppet D."/>
            <person name="Nagaraja T.G."/>
            <person name="Davidson M."/>
        </authorList>
    </citation>
    <scope>NUCLEOTIDE SEQUENCE [LARGE SCALE GENOMIC DNA]</scope>
    <source>
        <strain evidence="5 6">B35</strain>
    </source>
</reference>
<name>A0A017H6G3_9FUSO</name>
<dbReference type="InterPro" id="IPR005234">
    <property type="entry name" value="ScpB_csome_segregation"/>
</dbReference>
<dbReference type="NCBIfam" id="TIGR00281">
    <property type="entry name" value="SMC-Scp complex subunit ScpB"/>
    <property type="match status" value="1"/>
</dbReference>
<dbReference type="PANTHER" id="PTHR34298:SF2">
    <property type="entry name" value="SEGREGATION AND CONDENSATION PROTEIN B"/>
    <property type="match status" value="1"/>
</dbReference>
<dbReference type="PATRIC" id="fig|1226633.4.peg.1975"/>
<dbReference type="InterPro" id="IPR036388">
    <property type="entry name" value="WH-like_DNA-bd_sf"/>
</dbReference>
<sequence>MGMKDELESILFLGGDENKIKDLAKFFSVSLEDMLKILEELKEDRKDSGICVEMNADLVYLVTNPKNGEVIHQYFEQEVKPRKLSAAAMETLSIIAYRQPITKREIEKIRGVGVDHIVQTLEERNLVRVCGHRDSIGRPKLYEVSNKFLGYMGISSLEELPEYEKMKELFDGRKQNSNQ</sequence>
<proteinExistence type="predicted"/>
<dbReference type="PIRSF" id="PIRSF019345">
    <property type="entry name" value="ScpB"/>
    <property type="match status" value="1"/>
</dbReference>
<dbReference type="PANTHER" id="PTHR34298">
    <property type="entry name" value="SEGREGATION AND CONDENSATION PROTEIN B"/>
    <property type="match status" value="1"/>
</dbReference>
<dbReference type="Pfam" id="PF04079">
    <property type="entry name" value="SMC_ScpB"/>
    <property type="match status" value="1"/>
</dbReference>
<accession>A0A017H6G3</accession>
<dbReference type="SUPFAM" id="SSF46785">
    <property type="entry name" value="Winged helix' DNA-binding domain"/>
    <property type="match status" value="2"/>
</dbReference>
<comment type="caution">
    <text evidence="5">The sequence shown here is derived from an EMBL/GenBank/DDBJ whole genome shotgun (WGS) entry which is preliminary data.</text>
</comment>
<dbReference type="AlphaFoldDB" id="A0A017H6G3"/>
<dbReference type="GO" id="GO:0051304">
    <property type="term" value="P:chromosome separation"/>
    <property type="evidence" value="ECO:0007669"/>
    <property type="project" value="InterPro"/>
</dbReference>
<keyword evidence="1" id="KW-0963">Cytoplasm</keyword>
<dbReference type="RefSeq" id="WP_027131846.1">
    <property type="nucleotide sequence ID" value="NZ_AOJP01000002.1"/>
</dbReference>
<dbReference type="Proteomes" id="UP000031184">
    <property type="component" value="Unassembled WGS sequence"/>
</dbReference>
<dbReference type="OrthoDB" id="9806226at2"/>
<evidence type="ECO:0000256" key="3">
    <source>
        <dbReference type="ARBA" id="ARBA00022829"/>
    </source>
</evidence>
<evidence type="ECO:0000256" key="2">
    <source>
        <dbReference type="ARBA" id="ARBA00022618"/>
    </source>
</evidence>
<evidence type="ECO:0000256" key="1">
    <source>
        <dbReference type="ARBA" id="ARBA00022490"/>
    </source>
</evidence>